<keyword evidence="3" id="KW-1185">Reference proteome</keyword>
<gene>
    <name evidence="2" type="ORF">PSEHALCIP103_03162</name>
</gene>
<dbReference type="AlphaFoldDB" id="A0A9W4R2P2"/>
<evidence type="ECO:0000256" key="1">
    <source>
        <dbReference type="SAM" id="Phobius"/>
    </source>
</evidence>
<proteinExistence type="predicted"/>
<evidence type="ECO:0000313" key="2">
    <source>
        <dbReference type="EMBL" id="CAH9064502.1"/>
    </source>
</evidence>
<evidence type="ECO:0000313" key="3">
    <source>
        <dbReference type="Proteomes" id="UP001152447"/>
    </source>
</evidence>
<keyword evidence="1" id="KW-1133">Transmembrane helix</keyword>
<dbReference type="Proteomes" id="UP001152447">
    <property type="component" value="Unassembled WGS sequence"/>
</dbReference>
<sequence>MNVSPITTIQYFLCLYLWILGVFLFVKRKKISSIATAITVRKLMQELLLVERYMKSLPVGPEREAAHERYVVIKKLINDVEGIPYPSNAPVTPQTNSSSKVVSIISFRKQA</sequence>
<reference evidence="2" key="1">
    <citation type="submission" date="2022-07" db="EMBL/GenBank/DDBJ databases">
        <authorList>
            <person name="Criscuolo A."/>
        </authorList>
    </citation>
    <scope>NUCLEOTIDE SEQUENCE</scope>
    <source>
        <strain evidence="2">CIP103197</strain>
    </source>
</reference>
<name>A0A9W4R2P2_PSEHA</name>
<keyword evidence="1" id="KW-0812">Transmembrane</keyword>
<protein>
    <submittedName>
        <fullName evidence="2">Uncharacterized protein</fullName>
    </submittedName>
</protein>
<keyword evidence="1" id="KW-0472">Membrane</keyword>
<accession>A0A9W4R2P2</accession>
<organism evidence="2 3">
    <name type="scientific">Pseudoalteromonas haloplanktis</name>
    <name type="common">Alteromonas haloplanktis</name>
    <dbReference type="NCBI Taxonomy" id="228"/>
    <lineage>
        <taxon>Bacteria</taxon>
        <taxon>Pseudomonadati</taxon>
        <taxon>Pseudomonadota</taxon>
        <taxon>Gammaproteobacteria</taxon>
        <taxon>Alteromonadales</taxon>
        <taxon>Pseudoalteromonadaceae</taxon>
        <taxon>Pseudoalteromonas</taxon>
    </lineage>
</organism>
<feature type="transmembrane region" description="Helical" evidence="1">
    <location>
        <begin position="6"/>
        <end position="26"/>
    </location>
</feature>
<dbReference type="EMBL" id="CAMAPB010000058">
    <property type="protein sequence ID" value="CAH9064502.1"/>
    <property type="molecule type" value="Genomic_DNA"/>
</dbReference>
<comment type="caution">
    <text evidence="2">The sequence shown here is derived from an EMBL/GenBank/DDBJ whole genome shotgun (WGS) entry which is preliminary data.</text>
</comment>
<dbReference type="RefSeq" id="WP_262977223.1">
    <property type="nucleotide sequence ID" value="NZ_CAMAPB010000058.1"/>
</dbReference>